<organism evidence="7 8">
    <name type="scientific">Enterobacteria phage RB55</name>
    <dbReference type="NCBI Taxonomy" id="697289"/>
    <lineage>
        <taxon>Viruses</taxon>
        <taxon>Duplodnaviria</taxon>
        <taxon>Heunggongvirae</taxon>
        <taxon>Uroviricota</taxon>
        <taxon>Caudoviricetes</taxon>
        <taxon>Pantevenvirales</taxon>
        <taxon>Straboviridae</taxon>
        <taxon>Tevenvirinae</taxon>
        <taxon>Tequatrovirus</taxon>
        <taxon>Enterobacteria phage T4</taxon>
    </lineage>
</organism>
<evidence type="ECO:0000256" key="2">
    <source>
        <dbReference type="SAM" id="MobiDB-lite"/>
    </source>
</evidence>
<evidence type="ECO:0000259" key="5">
    <source>
        <dbReference type="Pfam" id="PF22670"/>
    </source>
</evidence>
<dbReference type="EMBL" id="KM607002">
    <property type="protein sequence ID" value="AIT75067.1"/>
    <property type="molecule type" value="Genomic_DNA"/>
</dbReference>
<dbReference type="SUPFAM" id="SSF50017">
    <property type="entry name" value="gp9"/>
    <property type="match status" value="1"/>
</dbReference>
<dbReference type="InterPro" id="IPR036240">
    <property type="entry name" value="Gp9-like_sf"/>
</dbReference>
<evidence type="ECO:0000256" key="1">
    <source>
        <dbReference type="HAMAP-Rule" id="MF_04106"/>
    </source>
</evidence>
<dbReference type="InterPro" id="IPR008987">
    <property type="entry name" value="Baseplate_struct_prot_Gp9/10_N"/>
</dbReference>
<keyword evidence="1" id="KW-1245">Viral tail assembly</keyword>
<feature type="domain" description="Baseplate structural protein Gp10 C-terminal" evidence="4">
    <location>
        <begin position="449"/>
        <end position="601"/>
    </location>
</feature>
<evidence type="ECO:0000313" key="8">
    <source>
        <dbReference type="Proteomes" id="UP000029930"/>
    </source>
</evidence>
<proteinExistence type="evidence at transcript level"/>
<feature type="domain" description="Baseplate wedge protein gp10" evidence="5">
    <location>
        <begin position="267"/>
        <end position="388"/>
    </location>
</feature>
<dbReference type="Proteomes" id="UP000029930">
    <property type="component" value="Segment"/>
</dbReference>
<evidence type="ECO:0000259" key="6">
    <source>
        <dbReference type="Pfam" id="PF23618"/>
    </source>
</evidence>
<dbReference type="InterPro" id="IPR034695">
    <property type="entry name" value="BP10_T4"/>
</dbReference>
<dbReference type="GO" id="GO:0098025">
    <property type="term" value="C:virus tail, baseplate"/>
    <property type="evidence" value="ECO:0007669"/>
    <property type="project" value="UniProtKB-UniRule"/>
</dbReference>
<reference evidence="7 8" key="1">
    <citation type="submission" date="2014-09" db="EMBL/GenBank/DDBJ databases">
        <title>Complete Genome Sequences of T4-like Bacteriophages RB3, RB5, RB6, RB7, RB9, RB10, RB27, RB33, RB55, RB59, and RB68.</title>
        <authorList>
            <person name="Yaung S.J."/>
            <person name="Esvelt K.M."/>
            <person name="Church G.M."/>
        </authorList>
    </citation>
    <scope>NUCLEOTIDE SEQUENCE [LARGE SCALE GENOMIC DNA]</scope>
</reference>
<comment type="subunit">
    <text evidence="1">Homotrimer; disulfide-linked. Heteromultimer with gp7; a gp10 molecule is disulfide-linked to gp7 and the other two remaining gp10 molecules form a disulfide bond.</text>
</comment>
<gene>
    <name evidence="7" type="ORF">RB55_p155</name>
</gene>
<feature type="domain" description="Baseplate structural protein Gp9/Gp10 N-terminal" evidence="3">
    <location>
        <begin position="2"/>
        <end position="155"/>
    </location>
</feature>
<sequence>MKQNINIGNVVDDGTGDYLRKGGIKINENFDELYYELGDGDVPYSAGAWKTYNASSGQTLTAEWGKSYAINTSSGRVTINLPKGTVNDYNKVIRARDVFATWNVNPVTLVAASGDTIKGSAVPVEINVQFSDLELVYCAPGRWEYVKNKQIDKITSSDISNVARKEFLVEVQGQTDFLDVFRGTSYNVNNIRVKHRGNELYYGDVFSENSDFGSPGENEGELVPLDGFNIRLRQPCNIGDTVQIETFMDGVSQWRSSYTRRQIRLLDSKLTSKTSLEGSIYVTDLSTMKSIPFSAFGLIPGEPINPNSLEVRFNGILQELAGTVGMPLFHCVGADSDDEVECSVLGGTWEQSHTDYSVETDENGIPEILHFDRVFEHGDIINITWFNNDLGTLLTKDEIIDETDNLYVSQGPGVDISGDVNLTDFDKIGWPNVEAVQSYQREFNAVSNIFDTIYPIGTIYENAVNPNNPVTYMGFGSWKLFGQGKVLVGWNEDISDPNFALNNNDLDSGGNPSHTAGGTGGSTSVTLENANLPATETDEEVLIVDENGSVIVGGCQYDPDESGPIYTKYREAKASTNSTHTPPTSITNIQPYITVYRWIRIA</sequence>
<feature type="compositionally biased region" description="Polar residues" evidence="2">
    <location>
        <begin position="501"/>
        <end position="512"/>
    </location>
</feature>
<protein>
    <recommendedName>
        <fullName evidence="1">Baseplate wedge protein gp10</fullName>
    </recommendedName>
</protein>
<feature type="region of interest" description="Disordered" evidence="2">
    <location>
        <begin position="501"/>
        <end position="523"/>
    </location>
</feature>
<dbReference type="Gene3D" id="2.60.120.640">
    <property type="entry name" value="gp9"/>
    <property type="match status" value="1"/>
</dbReference>
<dbReference type="InterPro" id="IPR054430">
    <property type="entry name" value="Gp10_D3"/>
</dbReference>
<dbReference type="Pfam" id="PF23618">
    <property type="entry name" value="T4_gp9_10_C"/>
    <property type="match status" value="1"/>
</dbReference>
<keyword evidence="1" id="KW-1188">Viral release from host cell</keyword>
<keyword evidence="1" id="KW-0946">Virion</keyword>
<dbReference type="Pfam" id="PF07880">
    <property type="entry name" value="T4_gp9_10_N"/>
    <property type="match status" value="1"/>
</dbReference>
<comment type="subcellular location">
    <subcellularLocation>
        <location evidence="1">Virion</location>
    </subcellularLocation>
    <text evidence="1">Present in the baseplate.</text>
</comment>
<name>A0A097J7B8_BPT4</name>
<evidence type="ECO:0000259" key="3">
    <source>
        <dbReference type="Pfam" id="PF07880"/>
    </source>
</evidence>
<evidence type="ECO:0000259" key="4">
    <source>
        <dbReference type="Pfam" id="PF21939"/>
    </source>
</evidence>
<dbReference type="InterPro" id="IPR053827">
    <property type="entry name" value="Gp10_C"/>
</dbReference>
<keyword evidence="1" id="KW-1015">Disulfide bond</keyword>
<comment type="similarity">
    <text evidence="1">Belongs to the T4likevirus baseplate wedge protein gp10 family.</text>
</comment>
<dbReference type="Gene3D" id="1.20.5.960">
    <property type="entry name" value="Bacteriophage t4 gene product 9 (gp9)"/>
    <property type="match status" value="1"/>
</dbReference>
<keyword evidence="1" id="KW-0426">Late protein</keyword>
<comment type="function">
    <text evidence="1">Baseplate protein. Involved in the tail assembly.</text>
</comment>
<accession>A0A097J7B8</accession>
<keyword evidence="1" id="KW-1227">Viral tail protein</keyword>
<keyword evidence="1" id="KW-1226">Viral baseplate protein</keyword>
<feature type="domain" description="Baseplate protein gp9-like C-terminal" evidence="6">
    <location>
        <begin position="156"/>
        <end position="265"/>
    </location>
</feature>
<evidence type="ECO:0000313" key="7">
    <source>
        <dbReference type="EMBL" id="AIT75067.1"/>
    </source>
</evidence>
<dbReference type="Pfam" id="PF21939">
    <property type="entry name" value="Gp10_C"/>
    <property type="match status" value="1"/>
</dbReference>
<dbReference type="GO" id="GO:0019076">
    <property type="term" value="P:viral release from host cell"/>
    <property type="evidence" value="ECO:0007669"/>
    <property type="project" value="InterPro"/>
</dbReference>
<dbReference type="HAMAP" id="MF_04106">
    <property type="entry name" value="BP10_T4"/>
    <property type="match status" value="1"/>
</dbReference>
<comment type="induction">
    <text evidence="1">Expressed in the late phase of the viral replicative cycle.</text>
</comment>
<dbReference type="InterPro" id="IPR027411">
    <property type="entry name" value="Gp9/Gp10_mid_dom_sf"/>
</dbReference>
<dbReference type="InterPro" id="IPR056391">
    <property type="entry name" value="Baseplate_gp9_C"/>
</dbReference>
<feature type="disulfide bond" description="Interchain; alternate" evidence="1">
    <location>
        <position position="555"/>
    </location>
</feature>
<dbReference type="Pfam" id="PF22670">
    <property type="entry name" value="Gp10_D3"/>
    <property type="match status" value="1"/>
</dbReference>
<dbReference type="GO" id="GO:0098003">
    <property type="term" value="P:viral tail assembly"/>
    <property type="evidence" value="ECO:0007669"/>
    <property type="project" value="UniProtKB-KW"/>
</dbReference>
<feature type="disulfide bond" description="Interchain (with GP7); alternate" evidence="1">
    <location>
        <position position="555"/>
    </location>
</feature>